<evidence type="ECO:0000256" key="1">
    <source>
        <dbReference type="SAM" id="SignalP"/>
    </source>
</evidence>
<organism evidence="2 3">
    <name type="scientific">Plastorhodobacter daqingensis</name>
    <dbReference type="NCBI Taxonomy" id="1387281"/>
    <lineage>
        <taxon>Bacteria</taxon>
        <taxon>Pseudomonadati</taxon>
        <taxon>Pseudomonadota</taxon>
        <taxon>Alphaproteobacteria</taxon>
        <taxon>Rhodobacterales</taxon>
        <taxon>Paracoccaceae</taxon>
        <taxon>Plastorhodobacter</taxon>
    </lineage>
</organism>
<dbReference type="InterPro" id="IPR021323">
    <property type="entry name" value="DUF2927"/>
</dbReference>
<reference evidence="3" key="1">
    <citation type="journal article" date="2019" name="Int. J. Syst. Evol. Microbiol.">
        <title>The Global Catalogue of Microorganisms (GCM) 10K type strain sequencing project: providing services to taxonomists for standard genome sequencing and annotation.</title>
        <authorList>
            <consortium name="The Broad Institute Genomics Platform"/>
            <consortium name="The Broad Institute Genome Sequencing Center for Infectious Disease"/>
            <person name="Wu L."/>
            <person name="Ma J."/>
        </authorList>
    </citation>
    <scope>NUCLEOTIDE SEQUENCE [LARGE SCALE GENOMIC DNA]</scope>
    <source>
        <strain evidence="3">CGMCC 1.12750</strain>
    </source>
</reference>
<gene>
    <name evidence="2" type="ORF">ACFQXB_06380</name>
</gene>
<proteinExistence type="predicted"/>
<keyword evidence="3" id="KW-1185">Reference proteome</keyword>
<protein>
    <submittedName>
        <fullName evidence="2">DUF2927 domain-containing protein</fullName>
    </submittedName>
</protein>
<keyword evidence="1" id="KW-0732">Signal</keyword>
<dbReference type="Pfam" id="PF11150">
    <property type="entry name" value="DUF2927"/>
    <property type="match status" value="1"/>
</dbReference>
<evidence type="ECO:0000313" key="2">
    <source>
        <dbReference type="EMBL" id="MFC7703816.1"/>
    </source>
</evidence>
<feature type="signal peptide" evidence="1">
    <location>
        <begin position="1"/>
        <end position="16"/>
    </location>
</feature>
<name>A0ABW2UIJ4_9RHOB</name>
<accession>A0ABW2UIJ4</accession>
<evidence type="ECO:0000313" key="3">
    <source>
        <dbReference type="Proteomes" id="UP001596516"/>
    </source>
</evidence>
<comment type="caution">
    <text evidence="2">The sequence shown here is derived from an EMBL/GenBank/DDBJ whole genome shotgun (WGS) entry which is preliminary data.</text>
</comment>
<sequence>MPLGSAPLARAPKALAAATMLFLAACEVAPPPEPMPPPTAPKARPERIATPALPPVSQELRAYYQAAQDELLAQGMMRTDRGGPDAPFNERQLIENFVQIALYDEYSRIGGRLVARPVPSRLRRWEQPVRMSVIFGETVPAAQQARDRAEIGRYTQRLAELTGLSIQKTEADANFHVLILNEEERRAFAPRLRELVPGIDDMALRTITGLPRQTFCVVFSFSRGGASTYAHAIAVVRAEHPDLLRQSCIHEELAQGLGLANDSPLARPSIFNDNEEFALLTHHDELLLQMLYDPRLRPGMTEATARPILQVIARELMGGES</sequence>
<dbReference type="Proteomes" id="UP001596516">
    <property type="component" value="Unassembled WGS sequence"/>
</dbReference>
<feature type="chain" id="PRO_5046596909" evidence="1">
    <location>
        <begin position="17"/>
        <end position="321"/>
    </location>
</feature>
<dbReference type="RefSeq" id="WP_377400887.1">
    <property type="nucleotide sequence ID" value="NZ_JBHTFQ010000003.1"/>
</dbReference>
<dbReference type="EMBL" id="JBHTFQ010000003">
    <property type="protein sequence ID" value="MFC7703816.1"/>
    <property type="molecule type" value="Genomic_DNA"/>
</dbReference>